<dbReference type="EMBL" id="JABBFX010000001">
    <property type="protein sequence ID" value="NML42992.1"/>
    <property type="molecule type" value="Genomic_DNA"/>
</dbReference>
<evidence type="ECO:0000313" key="3">
    <source>
        <dbReference type="Proteomes" id="UP000541185"/>
    </source>
</evidence>
<name>A0A848H044_9BURK</name>
<comment type="caution">
    <text evidence="2">The sequence shown here is derived from an EMBL/GenBank/DDBJ whole genome shotgun (WGS) entry which is preliminary data.</text>
</comment>
<keyword evidence="1" id="KW-0472">Membrane</keyword>
<dbReference type="AlphaFoldDB" id="A0A848H044"/>
<proteinExistence type="predicted"/>
<feature type="transmembrane region" description="Helical" evidence="1">
    <location>
        <begin position="37"/>
        <end position="59"/>
    </location>
</feature>
<feature type="transmembrane region" description="Helical" evidence="1">
    <location>
        <begin position="65"/>
        <end position="87"/>
    </location>
</feature>
<keyword evidence="1" id="KW-1133">Transmembrane helix</keyword>
<keyword evidence="3" id="KW-1185">Reference proteome</keyword>
<gene>
    <name evidence="2" type="ORF">HHL11_04460</name>
</gene>
<evidence type="ECO:0000256" key="1">
    <source>
        <dbReference type="SAM" id="Phobius"/>
    </source>
</evidence>
<dbReference type="RefSeq" id="WP_169417233.1">
    <property type="nucleotide sequence ID" value="NZ_JABBFX010000001.1"/>
</dbReference>
<reference evidence="2 3" key="1">
    <citation type="submission" date="2020-04" db="EMBL/GenBank/DDBJ databases">
        <title>Ramlibacter sp. G-1-2-2 isolated from soil.</title>
        <authorList>
            <person name="Dahal R.H."/>
        </authorList>
    </citation>
    <scope>NUCLEOTIDE SEQUENCE [LARGE SCALE GENOMIC DNA]</scope>
    <source>
        <strain evidence="2 3">G-1-2-2</strain>
    </source>
</reference>
<keyword evidence="1" id="KW-0812">Transmembrane</keyword>
<evidence type="ECO:0000313" key="2">
    <source>
        <dbReference type="EMBL" id="NML42992.1"/>
    </source>
</evidence>
<protein>
    <recommendedName>
        <fullName evidence="4">DUF983 domain-containing protein</fullName>
    </recommendedName>
</protein>
<evidence type="ECO:0008006" key="4">
    <source>
        <dbReference type="Google" id="ProtNLM"/>
    </source>
</evidence>
<accession>A0A848H044</accession>
<dbReference type="Proteomes" id="UP000541185">
    <property type="component" value="Unassembled WGS sequence"/>
</dbReference>
<sequence>MNYRCPQCSKMLKVPSLFFHDITACPKCGQKVVLGDFFAFFVAAITMIVLALSVLYILSQELDEYYVAAGYALAAGVVAGIIVLVLLGRATPFKRVKGRRSARHAQPAPKA</sequence>
<organism evidence="2 3">
    <name type="scientific">Ramlibacter agri</name>
    <dbReference type="NCBI Taxonomy" id="2728837"/>
    <lineage>
        <taxon>Bacteria</taxon>
        <taxon>Pseudomonadati</taxon>
        <taxon>Pseudomonadota</taxon>
        <taxon>Betaproteobacteria</taxon>
        <taxon>Burkholderiales</taxon>
        <taxon>Comamonadaceae</taxon>
        <taxon>Ramlibacter</taxon>
    </lineage>
</organism>